<evidence type="ECO:0000313" key="6">
    <source>
        <dbReference type="Proteomes" id="UP000239494"/>
    </source>
</evidence>
<keyword evidence="6" id="KW-1185">Reference proteome</keyword>
<organism evidence="5 6">
    <name type="scientific">Umezawaea tangerina</name>
    <dbReference type="NCBI Taxonomy" id="84725"/>
    <lineage>
        <taxon>Bacteria</taxon>
        <taxon>Bacillati</taxon>
        <taxon>Actinomycetota</taxon>
        <taxon>Actinomycetes</taxon>
        <taxon>Pseudonocardiales</taxon>
        <taxon>Pseudonocardiaceae</taxon>
        <taxon>Umezawaea</taxon>
    </lineage>
</organism>
<accession>A0A2T0SKZ5</accession>
<gene>
    <name evidence="5" type="ORF">CLV43_118102</name>
</gene>
<dbReference type="EMBL" id="PVTF01000018">
    <property type="protein sequence ID" value="PRY34076.1"/>
    <property type="molecule type" value="Genomic_DNA"/>
</dbReference>
<protein>
    <submittedName>
        <fullName evidence="5">Protochlorophyllide reductase</fullName>
    </submittedName>
</protein>
<proteinExistence type="inferred from homology"/>
<dbReference type="InterPro" id="IPR002347">
    <property type="entry name" value="SDR_fam"/>
</dbReference>
<dbReference type="NCBIfam" id="NF004846">
    <property type="entry name" value="PRK06197.1"/>
    <property type="match status" value="1"/>
</dbReference>
<dbReference type="PRINTS" id="PR00080">
    <property type="entry name" value="SDRFAMILY"/>
</dbReference>
<evidence type="ECO:0000256" key="4">
    <source>
        <dbReference type="SAM" id="MobiDB-lite"/>
    </source>
</evidence>
<evidence type="ECO:0000256" key="3">
    <source>
        <dbReference type="RuleBase" id="RU000363"/>
    </source>
</evidence>
<dbReference type="OrthoDB" id="4577644at2"/>
<dbReference type="Gene3D" id="3.40.50.720">
    <property type="entry name" value="NAD(P)-binding Rossmann-like Domain"/>
    <property type="match status" value="1"/>
</dbReference>
<name>A0A2T0SKZ5_9PSEU</name>
<feature type="region of interest" description="Disordered" evidence="4">
    <location>
        <begin position="261"/>
        <end position="287"/>
    </location>
</feature>
<keyword evidence="2" id="KW-0560">Oxidoreductase</keyword>
<dbReference type="GO" id="GO:0016491">
    <property type="term" value="F:oxidoreductase activity"/>
    <property type="evidence" value="ECO:0007669"/>
    <property type="project" value="UniProtKB-KW"/>
</dbReference>
<evidence type="ECO:0000256" key="1">
    <source>
        <dbReference type="ARBA" id="ARBA00006484"/>
    </source>
</evidence>
<comment type="similarity">
    <text evidence="1 3">Belongs to the short-chain dehydrogenases/reductases (SDR) family.</text>
</comment>
<dbReference type="CDD" id="cd05327">
    <property type="entry name" value="retinol-DH_like_SDR_c_like"/>
    <property type="match status" value="1"/>
</dbReference>
<dbReference type="PANTHER" id="PTHR24320:SF148">
    <property type="entry name" value="NAD(P)-BINDING ROSSMANN-FOLD SUPERFAMILY PROTEIN"/>
    <property type="match status" value="1"/>
</dbReference>
<dbReference type="SUPFAM" id="SSF51735">
    <property type="entry name" value="NAD(P)-binding Rossmann-fold domains"/>
    <property type="match status" value="1"/>
</dbReference>
<evidence type="ECO:0000313" key="5">
    <source>
        <dbReference type="EMBL" id="PRY34076.1"/>
    </source>
</evidence>
<dbReference type="PANTHER" id="PTHR24320">
    <property type="entry name" value="RETINOL DEHYDROGENASE"/>
    <property type="match status" value="1"/>
</dbReference>
<reference evidence="5 6" key="1">
    <citation type="submission" date="2018-03" db="EMBL/GenBank/DDBJ databases">
        <title>Genomic Encyclopedia of Archaeal and Bacterial Type Strains, Phase II (KMG-II): from individual species to whole genera.</title>
        <authorList>
            <person name="Goeker M."/>
        </authorList>
    </citation>
    <scope>NUCLEOTIDE SEQUENCE [LARGE SCALE GENOMIC DNA]</scope>
    <source>
        <strain evidence="5 6">DSM 44720</strain>
    </source>
</reference>
<sequence length="307" mass="32024">MWTEADIPDQTGRTVVVTGANSGLGLRSAEVLGARGARVLMACRSPERGAEALRRVLATGAKAELVELDLADLSSVRRAAADVRERTGDAVDVLMNNAGVMATPRGWTVDHFETQFGTNHLGHAALTWLLMPALRTRPGARVVTLSSLAHKMGGLQLADPNFEARGYSAWQAYGQSKLANLLFANALARHLAAAGLDVTSVAAHPGLTGTNLGANHAKSQGSALLGGVVKVWDAVVTQSVEQGALPQLHAATAPGVLPDDYYGPGALGETRGHPKPASRSKAARDDVTADRLWDLTATLTGVTPDPA</sequence>
<evidence type="ECO:0000256" key="2">
    <source>
        <dbReference type="ARBA" id="ARBA00023002"/>
    </source>
</evidence>
<dbReference type="RefSeq" id="WP_106195608.1">
    <property type="nucleotide sequence ID" value="NZ_PVTF01000018.1"/>
</dbReference>
<comment type="caution">
    <text evidence="5">The sequence shown here is derived from an EMBL/GenBank/DDBJ whole genome shotgun (WGS) entry which is preliminary data.</text>
</comment>
<dbReference type="AlphaFoldDB" id="A0A2T0SKZ5"/>
<dbReference type="Pfam" id="PF00106">
    <property type="entry name" value="adh_short"/>
    <property type="match status" value="1"/>
</dbReference>
<dbReference type="Proteomes" id="UP000239494">
    <property type="component" value="Unassembled WGS sequence"/>
</dbReference>
<dbReference type="PRINTS" id="PR00081">
    <property type="entry name" value="GDHRDH"/>
</dbReference>
<dbReference type="InterPro" id="IPR036291">
    <property type="entry name" value="NAD(P)-bd_dom_sf"/>
</dbReference>